<gene>
    <name evidence="2" type="ORF">CTI12_AA115270</name>
</gene>
<sequence>MSKQPQPKAEPDPKANPHEIFEEDKHGIESNVHPQSFLYKKAGGEAASRGTDFDEAAV</sequence>
<feature type="compositionally biased region" description="Basic and acidic residues" evidence="1">
    <location>
        <begin position="9"/>
        <end position="28"/>
    </location>
</feature>
<feature type="region of interest" description="Disordered" evidence="1">
    <location>
        <begin position="1"/>
        <end position="31"/>
    </location>
</feature>
<organism evidence="2 3">
    <name type="scientific">Artemisia annua</name>
    <name type="common">Sweet wormwood</name>
    <dbReference type="NCBI Taxonomy" id="35608"/>
    <lineage>
        <taxon>Eukaryota</taxon>
        <taxon>Viridiplantae</taxon>
        <taxon>Streptophyta</taxon>
        <taxon>Embryophyta</taxon>
        <taxon>Tracheophyta</taxon>
        <taxon>Spermatophyta</taxon>
        <taxon>Magnoliopsida</taxon>
        <taxon>eudicotyledons</taxon>
        <taxon>Gunneridae</taxon>
        <taxon>Pentapetalae</taxon>
        <taxon>asterids</taxon>
        <taxon>campanulids</taxon>
        <taxon>Asterales</taxon>
        <taxon>Asteraceae</taxon>
        <taxon>Asteroideae</taxon>
        <taxon>Anthemideae</taxon>
        <taxon>Artemisiinae</taxon>
        <taxon>Artemisia</taxon>
    </lineage>
</organism>
<dbReference type="AlphaFoldDB" id="A0A2U1PSM2"/>
<reference evidence="2 3" key="1">
    <citation type="journal article" date="2018" name="Mol. Plant">
        <title>The genome of Artemisia annua provides insight into the evolution of Asteraceae family and artemisinin biosynthesis.</title>
        <authorList>
            <person name="Shen Q."/>
            <person name="Zhang L."/>
            <person name="Liao Z."/>
            <person name="Wang S."/>
            <person name="Yan T."/>
            <person name="Shi P."/>
            <person name="Liu M."/>
            <person name="Fu X."/>
            <person name="Pan Q."/>
            <person name="Wang Y."/>
            <person name="Lv Z."/>
            <person name="Lu X."/>
            <person name="Zhang F."/>
            <person name="Jiang W."/>
            <person name="Ma Y."/>
            <person name="Chen M."/>
            <person name="Hao X."/>
            <person name="Li L."/>
            <person name="Tang Y."/>
            <person name="Lv G."/>
            <person name="Zhou Y."/>
            <person name="Sun X."/>
            <person name="Brodelius P.E."/>
            <person name="Rose J.K.C."/>
            <person name="Tang K."/>
        </authorList>
    </citation>
    <scope>NUCLEOTIDE SEQUENCE [LARGE SCALE GENOMIC DNA]</scope>
    <source>
        <strain evidence="3">cv. Huhao1</strain>
        <tissue evidence="2">Leaf</tissue>
    </source>
</reference>
<name>A0A2U1PSM2_ARTAN</name>
<keyword evidence="3" id="KW-1185">Reference proteome</keyword>
<comment type="caution">
    <text evidence="2">The sequence shown here is derived from an EMBL/GenBank/DDBJ whole genome shotgun (WGS) entry which is preliminary data.</text>
</comment>
<evidence type="ECO:0000256" key="1">
    <source>
        <dbReference type="SAM" id="MobiDB-lite"/>
    </source>
</evidence>
<proteinExistence type="predicted"/>
<evidence type="ECO:0000313" key="3">
    <source>
        <dbReference type="Proteomes" id="UP000245207"/>
    </source>
</evidence>
<dbReference type="EMBL" id="PKPP01000783">
    <property type="protein sequence ID" value="PWA88751.1"/>
    <property type="molecule type" value="Genomic_DNA"/>
</dbReference>
<dbReference type="Proteomes" id="UP000245207">
    <property type="component" value="Unassembled WGS sequence"/>
</dbReference>
<protein>
    <submittedName>
        <fullName evidence="2">Uncharacterized protein</fullName>
    </submittedName>
</protein>
<evidence type="ECO:0000313" key="2">
    <source>
        <dbReference type="EMBL" id="PWA88751.1"/>
    </source>
</evidence>
<accession>A0A2U1PSM2</accession>